<name>A0A067PID1_9AGAM</name>
<reference evidence="4" key="1">
    <citation type="journal article" date="2014" name="Proc. Natl. Acad. Sci. U.S.A.">
        <title>Extensive sampling of basidiomycete genomes demonstrates inadequacy of the white-rot/brown-rot paradigm for wood decay fungi.</title>
        <authorList>
            <person name="Riley R."/>
            <person name="Salamov A.A."/>
            <person name="Brown D.W."/>
            <person name="Nagy L.G."/>
            <person name="Floudas D."/>
            <person name="Held B.W."/>
            <person name="Levasseur A."/>
            <person name="Lombard V."/>
            <person name="Morin E."/>
            <person name="Otillar R."/>
            <person name="Lindquist E.A."/>
            <person name="Sun H."/>
            <person name="LaButti K.M."/>
            <person name="Schmutz J."/>
            <person name="Jabbour D."/>
            <person name="Luo H."/>
            <person name="Baker S.E."/>
            <person name="Pisabarro A.G."/>
            <person name="Walton J.D."/>
            <person name="Blanchette R.A."/>
            <person name="Henrissat B."/>
            <person name="Martin F."/>
            <person name="Cullen D."/>
            <person name="Hibbett D.S."/>
            <person name="Grigoriev I.V."/>
        </authorList>
    </citation>
    <scope>NUCLEOTIDE SEQUENCE [LARGE SCALE GENOMIC DNA]</scope>
    <source>
        <strain evidence="4">MUCL 33604</strain>
    </source>
</reference>
<protein>
    <recommendedName>
        <fullName evidence="2">DUF6532 domain-containing protein</fullName>
    </recommendedName>
</protein>
<feature type="region of interest" description="Disordered" evidence="1">
    <location>
        <begin position="1"/>
        <end position="81"/>
    </location>
</feature>
<sequence length="367" mass="41552">MFLREEFERDDSQEPCTGITRPYDDDSSDSEHERRNSERECRKRCRSLDADTDEGENEGIPKAPRTNQSSGRPTQKDFDDDTREVLRHAIKLFRCKISTRDAFPNHATESEWAKESWEEAQQITEMCTPLTITLVGMITRRGSHLRGEVKTKARLIVETMYGFSSGQNKRIVEGNRALAVSLKDESGFVYKFPSANKSQRKGLYKHEIIAKLVNNVWFANRHDEGVVYHQYFHPLPAPAIALLLTVIECCIDEWGSGIKTDINFTAVEYKRVYDAHVESLVNFGQHTSHYNLLDKLCNKLAVDGRFFSGADPINATIAAAVPMSAFDAAIREYEDDLTEPESDDEAVVQGMGQGQEIVEDTGDNDDE</sequence>
<dbReference type="OrthoDB" id="3257342at2759"/>
<dbReference type="Proteomes" id="UP000027265">
    <property type="component" value="Unassembled WGS sequence"/>
</dbReference>
<dbReference type="AlphaFoldDB" id="A0A067PID1"/>
<dbReference type="HOGENOM" id="CLU_038181_4_1_1"/>
<dbReference type="InterPro" id="IPR045341">
    <property type="entry name" value="DUF6532"/>
</dbReference>
<dbReference type="InParanoid" id="A0A067PID1"/>
<evidence type="ECO:0000259" key="2">
    <source>
        <dbReference type="Pfam" id="PF20149"/>
    </source>
</evidence>
<feature type="compositionally biased region" description="Basic and acidic residues" evidence="1">
    <location>
        <begin position="29"/>
        <end position="49"/>
    </location>
</feature>
<dbReference type="STRING" id="933084.A0A067PID1"/>
<organism evidence="3 4">
    <name type="scientific">Jaapia argillacea MUCL 33604</name>
    <dbReference type="NCBI Taxonomy" id="933084"/>
    <lineage>
        <taxon>Eukaryota</taxon>
        <taxon>Fungi</taxon>
        <taxon>Dikarya</taxon>
        <taxon>Basidiomycota</taxon>
        <taxon>Agaricomycotina</taxon>
        <taxon>Agaricomycetes</taxon>
        <taxon>Agaricomycetidae</taxon>
        <taxon>Jaapiales</taxon>
        <taxon>Jaapiaceae</taxon>
        <taxon>Jaapia</taxon>
    </lineage>
</organism>
<feature type="region of interest" description="Disordered" evidence="1">
    <location>
        <begin position="337"/>
        <end position="367"/>
    </location>
</feature>
<evidence type="ECO:0000256" key="1">
    <source>
        <dbReference type="SAM" id="MobiDB-lite"/>
    </source>
</evidence>
<gene>
    <name evidence="3" type="ORF">JAAARDRAFT_401315</name>
</gene>
<feature type="compositionally biased region" description="Acidic residues" evidence="1">
    <location>
        <begin position="337"/>
        <end position="346"/>
    </location>
</feature>
<accession>A0A067PID1</accession>
<feature type="compositionally biased region" description="Basic and acidic residues" evidence="1">
    <location>
        <begin position="1"/>
        <end position="12"/>
    </location>
</feature>
<evidence type="ECO:0000313" key="3">
    <source>
        <dbReference type="EMBL" id="KDQ54673.1"/>
    </source>
</evidence>
<dbReference type="EMBL" id="KL197728">
    <property type="protein sequence ID" value="KDQ54673.1"/>
    <property type="molecule type" value="Genomic_DNA"/>
</dbReference>
<evidence type="ECO:0000313" key="4">
    <source>
        <dbReference type="Proteomes" id="UP000027265"/>
    </source>
</evidence>
<proteinExistence type="predicted"/>
<feature type="domain" description="DUF6532" evidence="2">
    <location>
        <begin position="88"/>
        <end position="282"/>
    </location>
</feature>
<dbReference type="Pfam" id="PF20149">
    <property type="entry name" value="DUF6532"/>
    <property type="match status" value="1"/>
</dbReference>
<keyword evidence="4" id="KW-1185">Reference proteome</keyword>
<feature type="compositionally biased region" description="Acidic residues" evidence="1">
    <location>
        <begin position="357"/>
        <end position="367"/>
    </location>
</feature>